<dbReference type="PIRSF" id="PIRSF017082">
    <property type="entry name" value="YflP"/>
    <property type="match status" value="1"/>
</dbReference>
<gene>
    <name evidence="3" type="ORF">ATF69_0769</name>
</gene>
<dbReference type="InterPro" id="IPR042100">
    <property type="entry name" value="Bug_dom1"/>
</dbReference>
<evidence type="ECO:0000256" key="2">
    <source>
        <dbReference type="SAM" id="SignalP"/>
    </source>
</evidence>
<reference evidence="3 4" key="1">
    <citation type="journal article" date="2015" name="Stand. Genomic Sci.">
        <title>Genomic Encyclopedia of Bacterial and Archaeal Type Strains, Phase III: the genomes of soil and plant-associated and newly described type strains.</title>
        <authorList>
            <person name="Whitman W.B."/>
            <person name="Woyke T."/>
            <person name="Klenk H.P."/>
            <person name="Zhou Y."/>
            <person name="Lilburn T.G."/>
            <person name="Beck B.J."/>
            <person name="De Vos P."/>
            <person name="Vandamme P."/>
            <person name="Eisen J.A."/>
            <person name="Garrity G."/>
            <person name="Hugenholtz P."/>
            <person name="Kyrpides N.C."/>
        </authorList>
    </citation>
    <scope>NUCLEOTIDE SEQUENCE [LARGE SCALE GENOMIC DNA]</scope>
    <source>
        <strain evidence="3 4">DSM 64</strain>
    </source>
</reference>
<dbReference type="EMBL" id="VJWE01000011">
    <property type="protein sequence ID" value="TWG38903.1"/>
    <property type="molecule type" value="Genomic_DNA"/>
</dbReference>
<dbReference type="InterPro" id="IPR005064">
    <property type="entry name" value="BUG"/>
</dbReference>
<keyword evidence="3" id="KW-0675">Receptor</keyword>
<dbReference type="PROSITE" id="PS51318">
    <property type="entry name" value="TAT"/>
    <property type="match status" value="1"/>
</dbReference>
<proteinExistence type="inferred from homology"/>
<dbReference type="InterPro" id="IPR006311">
    <property type="entry name" value="TAT_signal"/>
</dbReference>
<evidence type="ECO:0000313" key="4">
    <source>
        <dbReference type="Proteomes" id="UP000321485"/>
    </source>
</evidence>
<comment type="similarity">
    <text evidence="1">Belongs to the UPF0065 (bug) family.</text>
</comment>
<evidence type="ECO:0000313" key="3">
    <source>
        <dbReference type="EMBL" id="TWG38903.1"/>
    </source>
</evidence>
<dbReference type="Gene3D" id="3.40.190.150">
    <property type="entry name" value="Bordetella uptake gene, domain 1"/>
    <property type="match status" value="1"/>
</dbReference>
<sequence>MNKPSLFPAAFSRRTVLSAAAAVSVMGLLGTVPAHAQAWPNKMIKLVVPFPAGGPTDTASRIVGQKLAERLKQPVVVENRAGASGSIAAQQIAKTPGDGYTLMMLATPTLLAPHLYKKAGYDTTKDFVSVATVYDLPIVVVVNPAQMPTVTDLQKLITHAKARPGQLNYTSSGVGSFGHLSMELLKQLGQFEMEHVPYKGGVPAITDTLGGQVPMMYADLVAALPHIQTGKLRAIAVGSPQRVGVIPNVPTIAEQGFKGFDAVSWGGLMAPLGTPKDVVDRISTEVKAILADKEVQDKLLNAGAIAHYQGPAQMAQRVRGDYAKWGQVIRDKGIVFE</sequence>
<dbReference type="Gene3D" id="3.40.190.10">
    <property type="entry name" value="Periplasmic binding protein-like II"/>
    <property type="match status" value="1"/>
</dbReference>
<dbReference type="SUPFAM" id="SSF53850">
    <property type="entry name" value="Periplasmic binding protein-like II"/>
    <property type="match status" value="1"/>
</dbReference>
<dbReference type="PANTHER" id="PTHR42928:SF5">
    <property type="entry name" value="BLR1237 PROTEIN"/>
    <property type="match status" value="1"/>
</dbReference>
<dbReference type="Pfam" id="PF03401">
    <property type="entry name" value="TctC"/>
    <property type="match status" value="1"/>
</dbReference>
<name>A0A561XS15_ACIDE</name>
<comment type="caution">
    <text evidence="3">The sequence shown here is derived from an EMBL/GenBank/DDBJ whole genome shotgun (WGS) entry which is preliminary data.</text>
</comment>
<evidence type="ECO:0000256" key="1">
    <source>
        <dbReference type="ARBA" id="ARBA00006987"/>
    </source>
</evidence>
<dbReference type="RefSeq" id="WP_146869939.1">
    <property type="nucleotide sequence ID" value="NZ_VJWE01000011.1"/>
</dbReference>
<dbReference type="CDD" id="cd13578">
    <property type="entry name" value="PBP2_Bug27"/>
    <property type="match status" value="1"/>
</dbReference>
<feature type="chain" id="PRO_5022190048" evidence="2">
    <location>
        <begin position="37"/>
        <end position="337"/>
    </location>
</feature>
<dbReference type="Proteomes" id="UP000321485">
    <property type="component" value="Unassembled WGS sequence"/>
</dbReference>
<protein>
    <submittedName>
        <fullName evidence="3">Tripartite-type tricarboxylate transporter receptor subunit TctC</fullName>
    </submittedName>
</protein>
<organism evidence="3 4">
    <name type="scientific">Acidovorax delafieldii</name>
    <name type="common">Pseudomonas delafieldii</name>
    <dbReference type="NCBI Taxonomy" id="47920"/>
    <lineage>
        <taxon>Bacteria</taxon>
        <taxon>Pseudomonadati</taxon>
        <taxon>Pseudomonadota</taxon>
        <taxon>Betaproteobacteria</taxon>
        <taxon>Burkholderiales</taxon>
        <taxon>Comamonadaceae</taxon>
        <taxon>Acidovorax</taxon>
    </lineage>
</organism>
<dbReference type="PANTHER" id="PTHR42928">
    <property type="entry name" value="TRICARBOXYLATE-BINDING PROTEIN"/>
    <property type="match status" value="1"/>
</dbReference>
<dbReference type="GeneID" id="51109841"/>
<dbReference type="AlphaFoldDB" id="A0A561XS15"/>
<keyword evidence="2" id="KW-0732">Signal</keyword>
<feature type="signal peptide" evidence="2">
    <location>
        <begin position="1"/>
        <end position="36"/>
    </location>
</feature>
<accession>A0A561XS15</accession>